<dbReference type="Proteomes" id="UP000626109">
    <property type="component" value="Unassembled WGS sequence"/>
</dbReference>
<organism evidence="2 3">
    <name type="scientific">Polarella glacialis</name>
    <name type="common">Dinoflagellate</name>
    <dbReference type="NCBI Taxonomy" id="89957"/>
    <lineage>
        <taxon>Eukaryota</taxon>
        <taxon>Sar</taxon>
        <taxon>Alveolata</taxon>
        <taxon>Dinophyceae</taxon>
        <taxon>Suessiales</taxon>
        <taxon>Suessiaceae</taxon>
        <taxon>Polarella</taxon>
    </lineage>
</organism>
<dbReference type="AlphaFoldDB" id="A0A813L2L6"/>
<dbReference type="EMBL" id="CAJNNW010033759">
    <property type="protein sequence ID" value="CAE8720261.1"/>
    <property type="molecule type" value="Genomic_DNA"/>
</dbReference>
<feature type="region of interest" description="Disordered" evidence="1">
    <location>
        <begin position="1"/>
        <end position="63"/>
    </location>
</feature>
<gene>
    <name evidence="2" type="ORF">PGLA2088_LOCUS41211</name>
</gene>
<reference evidence="2" key="1">
    <citation type="submission" date="2021-02" db="EMBL/GenBank/DDBJ databases">
        <authorList>
            <person name="Dougan E. K."/>
            <person name="Rhodes N."/>
            <person name="Thang M."/>
            <person name="Chan C."/>
        </authorList>
    </citation>
    <scope>NUCLEOTIDE SEQUENCE</scope>
</reference>
<evidence type="ECO:0000313" key="2">
    <source>
        <dbReference type="EMBL" id="CAE8720261.1"/>
    </source>
</evidence>
<name>A0A813L2L6_POLGL</name>
<proteinExistence type="predicted"/>
<evidence type="ECO:0000256" key="1">
    <source>
        <dbReference type="SAM" id="MobiDB-lite"/>
    </source>
</evidence>
<accession>A0A813L2L6</accession>
<feature type="compositionally biased region" description="Polar residues" evidence="1">
    <location>
        <begin position="208"/>
        <end position="218"/>
    </location>
</feature>
<feature type="compositionally biased region" description="Polar residues" evidence="1">
    <location>
        <begin position="175"/>
        <end position="199"/>
    </location>
</feature>
<feature type="compositionally biased region" description="Basic and acidic residues" evidence="1">
    <location>
        <begin position="32"/>
        <end position="42"/>
    </location>
</feature>
<comment type="caution">
    <text evidence="2">The sequence shown here is derived from an EMBL/GenBank/DDBJ whole genome shotgun (WGS) entry which is preliminary data.</text>
</comment>
<feature type="region of interest" description="Disordered" evidence="1">
    <location>
        <begin position="150"/>
        <end position="218"/>
    </location>
</feature>
<evidence type="ECO:0000313" key="3">
    <source>
        <dbReference type="Proteomes" id="UP000626109"/>
    </source>
</evidence>
<sequence length="264" mass="27486">MLEAGQRVADEASFNGDATADRPAAVDSLGFDQHHRDQRGRTDPVAAGGMHEENTTSGRREAPAAARPWNCFGPLMPRSATGSGQYCPAPRCTGWGVPPMNCLCGAGSGGGRLAGPGSNLEVGYSVRTACPHAANPSAASPWICAVLPEDSASDSEDAQRSEASDAGNGRPGQQYLDSMNGVDSSAMSATSTCSPSIAGSQVHPPASTPSGSDSRSQSSYAPYKLYFISRLRPLQSRTPQSVSPRCQSNTSPKRLRLNVLSTCI</sequence>
<feature type="compositionally biased region" description="Basic and acidic residues" evidence="1">
    <location>
        <begin position="50"/>
        <end position="62"/>
    </location>
</feature>
<protein>
    <submittedName>
        <fullName evidence="2">Uncharacterized protein</fullName>
    </submittedName>
</protein>